<feature type="non-terminal residue" evidence="2">
    <location>
        <position position="122"/>
    </location>
</feature>
<gene>
    <name evidence="2" type="ORF">LCGC14_2281250</name>
</gene>
<evidence type="ECO:0000259" key="1">
    <source>
        <dbReference type="PROSITE" id="PS51903"/>
    </source>
</evidence>
<sequence length="122" mass="13268">MDINKFTEMAQQALNESQLAAGEYGHQQIENEHLLLALLRQEKGVVPQILIKMNIDVSDVLSDTGRALERKPRVSGPGTGGALYLSAKMNTLLADAESEARALKDDFISTEHVFIALCADTG</sequence>
<comment type="caution">
    <text evidence="2">The sequence shown here is derived from an EMBL/GenBank/DDBJ whole genome shotgun (WGS) entry which is preliminary data.</text>
</comment>
<dbReference type="PROSITE" id="PS51903">
    <property type="entry name" value="CLP_R"/>
    <property type="match status" value="1"/>
</dbReference>
<protein>
    <recommendedName>
        <fullName evidence="1">Clp R domain-containing protein</fullName>
    </recommendedName>
</protein>
<dbReference type="Pfam" id="PF02861">
    <property type="entry name" value="Clp_N"/>
    <property type="match status" value="1"/>
</dbReference>
<dbReference type="AlphaFoldDB" id="A0A0F9CU19"/>
<accession>A0A0F9CU19</accession>
<dbReference type="EMBL" id="LAZR01031744">
    <property type="protein sequence ID" value="KKL52858.1"/>
    <property type="molecule type" value="Genomic_DNA"/>
</dbReference>
<proteinExistence type="predicted"/>
<reference evidence="2" key="1">
    <citation type="journal article" date="2015" name="Nature">
        <title>Complex archaea that bridge the gap between prokaryotes and eukaryotes.</title>
        <authorList>
            <person name="Spang A."/>
            <person name="Saw J.H."/>
            <person name="Jorgensen S.L."/>
            <person name="Zaremba-Niedzwiedzka K."/>
            <person name="Martijn J."/>
            <person name="Lind A.E."/>
            <person name="van Eijk R."/>
            <person name="Schleper C."/>
            <person name="Guy L."/>
            <person name="Ettema T.J."/>
        </authorList>
    </citation>
    <scope>NUCLEOTIDE SEQUENCE</scope>
</reference>
<evidence type="ECO:0000313" key="2">
    <source>
        <dbReference type="EMBL" id="KKL52858.1"/>
    </source>
</evidence>
<name>A0A0F9CU19_9ZZZZ</name>
<feature type="domain" description="Clp R" evidence="1">
    <location>
        <begin position="3"/>
        <end position="122"/>
    </location>
</feature>
<dbReference type="Gene3D" id="1.10.1780.10">
    <property type="entry name" value="Clp, N-terminal domain"/>
    <property type="match status" value="1"/>
</dbReference>
<dbReference type="InterPro" id="IPR036628">
    <property type="entry name" value="Clp_N_dom_sf"/>
</dbReference>
<organism evidence="2">
    <name type="scientific">marine sediment metagenome</name>
    <dbReference type="NCBI Taxonomy" id="412755"/>
    <lineage>
        <taxon>unclassified sequences</taxon>
        <taxon>metagenomes</taxon>
        <taxon>ecological metagenomes</taxon>
    </lineage>
</organism>
<dbReference type="SUPFAM" id="SSF81923">
    <property type="entry name" value="Double Clp-N motif"/>
    <property type="match status" value="1"/>
</dbReference>
<dbReference type="InterPro" id="IPR004176">
    <property type="entry name" value="Clp_R_N"/>
</dbReference>